<sequence>MTIIQDLYHIFDNEYARHLDRRSSKNLLVMELRQNLAFLRAGLAERLDDSTIIAGLEEGQYRRANEKGTPLDSIQKKCLARRTYGGVKEFEKYHGWSTGQLIHKAYERVAVLKKLNLNSAAIDVRARLQYLFKFLMVLIAHIDNTELHITPK</sequence>
<name>A0A2N6CZD5_9GAMM</name>
<accession>A0A2N6CZD5</accession>
<protein>
    <submittedName>
        <fullName evidence="1">Uncharacterized protein</fullName>
    </submittedName>
</protein>
<evidence type="ECO:0000313" key="2">
    <source>
        <dbReference type="Proteomes" id="UP000235015"/>
    </source>
</evidence>
<evidence type="ECO:0000313" key="1">
    <source>
        <dbReference type="EMBL" id="PLX62743.1"/>
    </source>
</evidence>
<dbReference type="AlphaFoldDB" id="A0A2N6CZD5"/>
<comment type="caution">
    <text evidence="1">The sequence shown here is derived from an EMBL/GenBank/DDBJ whole genome shotgun (WGS) entry which is preliminary data.</text>
</comment>
<dbReference type="STRING" id="1111735.GCA_000428045_03907"/>
<proteinExistence type="predicted"/>
<dbReference type="RefSeq" id="WP_029133093.1">
    <property type="nucleotide sequence ID" value="NZ_CAXXYC010000001.1"/>
</dbReference>
<dbReference type="EMBL" id="PKUN01000003">
    <property type="protein sequence ID" value="PLX62743.1"/>
    <property type="molecule type" value="Genomic_DNA"/>
</dbReference>
<gene>
    <name evidence="1" type="ORF">C0630_03960</name>
</gene>
<organism evidence="1 2">
    <name type="scientific">Sedimenticola selenatireducens</name>
    <dbReference type="NCBI Taxonomy" id="191960"/>
    <lineage>
        <taxon>Bacteria</taxon>
        <taxon>Pseudomonadati</taxon>
        <taxon>Pseudomonadota</taxon>
        <taxon>Gammaproteobacteria</taxon>
        <taxon>Chromatiales</taxon>
        <taxon>Sedimenticolaceae</taxon>
        <taxon>Sedimenticola</taxon>
    </lineage>
</organism>
<reference evidence="1 2" key="1">
    <citation type="submission" date="2017-11" db="EMBL/GenBank/DDBJ databases">
        <title>Genome-resolved metagenomics identifies genetic mobility, metabolic interactions, and unexpected diversity in perchlorate-reducing communities.</title>
        <authorList>
            <person name="Barnum T.P."/>
            <person name="Figueroa I.A."/>
            <person name="Carlstrom C.I."/>
            <person name="Lucas L.N."/>
            <person name="Engelbrektson A.L."/>
            <person name="Coates J.D."/>
        </authorList>
    </citation>
    <scope>NUCLEOTIDE SEQUENCE [LARGE SCALE GENOMIC DNA]</scope>
    <source>
        <strain evidence="1">BM301</strain>
    </source>
</reference>
<dbReference type="Proteomes" id="UP000235015">
    <property type="component" value="Unassembled WGS sequence"/>
</dbReference>